<keyword evidence="4" id="KW-0012">Acyltransferase</keyword>
<dbReference type="EMBL" id="BNJJ01000039">
    <property type="protein sequence ID" value="GHO89566.1"/>
    <property type="molecule type" value="Genomic_DNA"/>
</dbReference>
<proteinExistence type="inferred from homology"/>
<sequence length="364" mass="38750">MMIEVSQPLNSDINSYIARLRTRAFTCRTRIVLTDGADARALVAARVIVEQSAIRPILIGQTALLLPQLEKMGIAREVDIYDPEQDARQADLVTLLGARLEARGKKVQSIEALMDMANEPAYCGMLLVQAGIADGLVGGAASPTATVIRAGLQVVGVDPLYPIVSGAFALLLKEPLPAGQDILIFSDTAVIPNPTAEQLTAIAINTARTAKAFLEEEPALALLSFSTHGSAEGASVIKVRQALQLIREQAPYLNVDGELQADAALIPTIAHYKAPSSSVQGRANILIFPNLDAGNIAYKLVERICRATTLGVIISGLAKPINDLSRGCTADDIVNMMAVTALQVEQQQENITTSALPNLLETVR</sequence>
<evidence type="ECO:0000256" key="1">
    <source>
        <dbReference type="ARBA" id="ARBA00000705"/>
    </source>
</evidence>
<dbReference type="Pfam" id="PF01515">
    <property type="entry name" value="PTA_PTB"/>
    <property type="match status" value="1"/>
</dbReference>
<evidence type="ECO:0000313" key="6">
    <source>
        <dbReference type="EMBL" id="GHO89566.1"/>
    </source>
</evidence>
<dbReference type="Gene3D" id="3.40.50.10750">
    <property type="entry name" value="Isocitrate/Isopropylmalate dehydrogenase-like"/>
    <property type="match status" value="1"/>
</dbReference>
<gene>
    <name evidence="6" type="ORF">KSZ_75720</name>
</gene>
<dbReference type="PIRSF" id="PIRSF000428">
    <property type="entry name" value="P_Ac_trans"/>
    <property type="match status" value="1"/>
</dbReference>
<dbReference type="NCBIfam" id="NF007233">
    <property type="entry name" value="PRK09653.1"/>
    <property type="match status" value="1"/>
</dbReference>
<keyword evidence="7" id="KW-1185">Reference proteome</keyword>
<dbReference type="SUPFAM" id="SSF53659">
    <property type="entry name" value="Isocitrate/Isopropylmalate dehydrogenase-like"/>
    <property type="match status" value="1"/>
</dbReference>
<organism evidence="6 7">
    <name type="scientific">Dictyobacter formicarum</name>
    <dbReference type="NCBI Taxonomy" id="2778368"/>
    <lineage>
        <taxon>Bacteria</taxon>
        <taxon>Bacillati</taxon>
        <taxon>Chloroflexota</taxon>
        <taxon>Ktedonobacteria</taxon>
        <taxon>Ktedonobacterales</taxon>
        <taxon>Dictyobacteraceae</taxon>
        <taxon>Dictyobacter</taxon>
    </lineage>
</organism>
<dbReference type="InterPro" id="IPR042113">
    <property type="entry name" value="P_AcTrfase_dom1"/>
</dbReference>
<dbReference type="InterPro" id="IPR012147">
    <property type="entry name" value="P_Ac_Bu_trans"/>
</dbReference>
<dbReference type="PANTHER" id="PTHR43356">
    <property type="entry name" value="PHOSPHATE ACETYLTRANSFERASE"/>
    <property type="match status" value="1"/>
</dbReference>
<dbReference type="InterPro" id="IPR002505">
    <property type="entry name" value="PTA_PTB"/>
</dbReference>
<evidence type="ECO:0000256" key="2">
    <source>
        <dbReference type="ARBA" id="ARBA00005656"/>
    </source>
</evidence>
<protein>
    <submittedName>
        <fullName evidence="6">Phosphate acetyltransferase</fullName>
    </submittedName>
</protein>
<name>A0ABQ3VWZ1_9CHLR</name>
<evidence type="ECO:0000259" key="5">
    <source>
        <dbReference type="Pfam" id="PF01515"/>
    </source>
</evidence>
<feature type="domain" description="Phosphate acetyl/butaryl transferase" evidence="5">
    <location>
        <begin position="19"/>
        <end position="341"/>
    </location>
</feature>
<dbReference type="Gene3D" id="3.40.50.10950">
    <property type="match status" value="1"/>
</dbReference>
<reference evidence="6 7" key="1">
    <citation type="journal article" date="2021" name="Int. J. Syst. Evol. Microbiol.">
        <title>Reticulibacter mediterranei gen. nov., sp. nov., within the new family Reticulibacteraceae fam. nov., and Ktedonospora formicarum gen. nov., sp. nov., Ktedonobacter robiniae sp. nov., Dictyobacter formicarum sp. nov. and Dictyobacter arantiisoli sp. nov., belonging to the class Ktedonobacteria.</title>
        <authorList>
            <person name="Yabe S."/>
            <person name="Zheng Y."/>
            <person name="Wang C.M."/>
            <person name="Sakai Y."/>
            <person name="Abe K."/>
            <person name="Yokota A."/>
            <person name="Donadio S."/>
            <person name="Cavaletti L."/>
            <person name="Monciardini P."/>
        </authorList>
    </citation>
    <scope>NUCLEOTIDE SEQUENCE [LARGE SCALE GENOMIC DNA]</scope>
    <source>
        <strain evidence="6 7">SOSP1-9</strain>
    </source>
</reference>
<keyword evidence="3" id="KW-0808">Transferase</keyword>
<evidence type="ECO:0000313" key="7">
    <source>
        <dbReference type="Proteomes" id="UP000635565"/>
    </source>
</evidence>
<dbReference type="PANTHER" id="PTHR43356:SF3">
    <property type="entry name" value="PHOSPHATE ACETYLTRANSFERASE"/>
    <property type="match status" value="1"/>
</dbReference>
<dbReference type="InterPro" id="IPR050500">
    <property type="entry name" value="Phos_Acetyltrans/Butyryltrans"/>
</dbReference>
<evidence type="ECO:0000256" key="3">
    <source>
        <dbReference type="ARBA" id="ARBA00022679"/>
    </source>
</evidence>
<dbReference type="Proteomes" id="UP000635565">
    <property type="component" value="Unassembled WGS sequence"/>
</dbReference>
<accession>A0ABQ3VWZ1</accession>
<comment type="similarity">
    <text evidence="2">Belongs to the phosphate acetyltransferase and butyryltransferase family.</text>
</comment>
<comment type="caution">
    <text evidence="6">The sequence shown here is derived from an EMBL/GenBank/DDBJ whole genome shotgun (WGS) entry which is preliminary data.</text>
</comment>
<dbReference type="InterPro" id="IPR042112">
    <property type="entry name" value="P_AcTrfase_dom2"/>
</dbReference>
<evidence type="ECO:0000256" key="4">
    <source>
        <dbReference type="ARBA" id="ARBA00023315"/>
    </source>
</evidence>
<comment type="catalytic activity">
    <reaction evidence="1">
        <text>acetyl-CoA + phosphate = acetyl phosphate + CoA</text>
        <dbReference type="Rhea" id="RHEA:19521"/>
        <dbReference type="ChEBI" id="CHEBI:22191"/>
        <dbReference type="ChEBI" id="CHEBI:43474"/>
        <dbReference type="ChEBI" id="CHEBI:57287"/>
        <dbReference type="ChEBI" id="CHEBI:57288"/>
        <dbReference type="EC" id="2.3.1.8"/>
    </reaction>
</comment>